<accession>A0ABP2MTR5</accession>
<keyword evidence="2" id="KW-1185">Reference proteome</keyword>
<proteinExistence type="predicted"/>
<reference evidence="1 2" key="1">
    <citation type="journal article" date="2012" name="Front. Microbiol.">
        <title>Draft Genome Sequence of the Virulent Strain 01-B526 of the Fish Pathogen Aeromonas salmonicida.</title>
        <authorList>
            <person name="Charette S.J."/>
            <person name="Brochu F."/>
            <person name="Boyle B."/>
            <person name="Filion G."/>
            <person name="Tanaka K.H."/>
            <person name="Derome N."/>
        </authorList>
    </citation>
    <scope>NUCLEOTIDE SEQUENCE [LARGE SCALE GENOMIC DNA]</scope>
    <source>
        <strain evidence="1 2">01-B526</strain>
    </source>
</reference>
<name>A0ABP2MTR5_AERSS</name>
<organism evidence="1 2">
    <name type="scientific">Aeromonas salmonicida subsp. salmonicida 01-B526</name>
    <dbReference type="NCBI Taxonomy" id="1076135"/>
    <lineage>
        <taxon>Bacteria</taxon>
        <taxon>Pseudomonadati</taxon>
        <taxon>Pseudomonadota</taxon>
        <taxon>Gammaproteobacteria</taxon>
        <taxon>Aeromonadales</taxon>
        <taxon>Aeromonadaceae</taxon>
        <taxon>Aeromonas</taxon>
    </lineage>
</organism>
<protein>
    <submittedName>
        <fullName evidence="1">Uncharacterized protein</fullName>
    </submittedName>
</protein>
<dbReference type="Proteomes" id="UP000006428">
    <property type="component" value="Unassembled WGS sequence"/>
</dbReference>
<gene>
    <name evidence="1" type="ORF">IYQ_23260</name>
</gene>
<comment type="caution">
    <text evidence="1">The sequence shown here is derived from an EMBL/GenBank/DDBJ whole genome shotgun (WGS) entry which is preliminary data.</text>
</comment>
<evidence type="ECO:0000313" key="2">
    <source>
        <dbReference type="Proteomes" id="UP000006428"/>
    </source>
</evidence>
<sequence length="143" mass="16178">MQVGPQFISIAHHPLRDCTDQVVGELLFDGCVVCHGLVRFKIGPQQPRPERVVWPRPPLFVVVLVPHRIEVFALPWRGRIERFAAAQVNTGDQDMHMHPAIRFGVLNRGQMHVLPRQSGKCQRLEVVQHSADLVRSRGLFGSP</sequence>
<evidence type="ECO:0000313" key="1">
    <source>
        <dbReference type="EMBL" id="EHI50140.1"/>
    </source>
</evidence>
<dbReference type="EMBL" id="AGVO01000122">
    <property type="protein sequence ID" value="EHI50140.1"/>
    <property type="molecule type" value="Genomic_DNA"/>
</dbReference>